<dbReference type="PANTHER" id="PTHR30011:SF16">
    <property type="entry name" value="C2H2 FINGER DOMAIN TRANSCRIPTION FACTOR (EUROFUNG)-RELATED"/>
    <property type="match status" value="1"/>
</dbReference>
<evidence type="ECO:0000313" key="8">
    <source>
        <dbReference type="Proteomes" id="UP000777438"/>
    </source>
</evidence>
<dbReference type="PIRSF" id="PIRSF000337">
    <property type="entry name" value="NTA_MOA"/>
    <property type="match status" value="1"/>
</dbReference>
<dbReference type="InterPro" id="IPR036661">
    <property type="entry name" value="Luciferase-like_sf"/>
</dbReference>
<dbReference type="AlphaFoldDB" id="A0A9P8VSQ8"/>
<dbReference type="PANTHER" id="PTHR30011">
    <property type="entry name" value="ALKANESULFONATE MONOOXYGENASE-RELATED"/>
    <property type="match status" value="1"/>
</dbReference>
<keyword evidence="1" id="KW-0285">Flavoprotein</keyword>
<dbReference type="InterPro" id="IPR011251">
    <property type="entry name" value="Luciferase-like_dom"/>
</dbReference>
<reference evidence="7 8" key="1">
    <citation type="journal article" date="2021" name="Nat. Commun.">
        <title>Genetic determinants of endophytism in the Arabidopsis root mycobiome.</title>
        <authorList>
            <person name="Mesny F."/>
            <person name="Miyauchi S."/>
            <person name="Thiergart T."/>
            <person name="Pickel B."/>
            <person name="Atanasova L."/>
            <person name="Karlsson M."/>
            <person name="Huettel B."/>
            <person name="Barry K.W."/>
            <person name="Haridas S."/>
            <person name="Chen C."/>
            <person name="Bauer D."/>
            <person name="Andreopoulos W."/>
            <person name="Pangilinan J."/>
            <person name="LaButti K."/>
            <person name="Riley R."/>
            <person name="Lipzen A."/>
            <person name="Clum A."/>
            <person name="Drula E."/>
            <person name="Henrissat B."/>
            <person name="Kohler A."/>
            <person name="Grigoriev I.V."/>
            <person name="Martin F.M."/>
            <person name="Hacquard S."/>
        </authorList>
    </citation>
    <scope>NUCLEOTIDE SEQUENCE [LARGE SCALE GENOMIC DNA]</scope>
    <source>
        <strain evidence="7 8">MPI-CAGE-CH-0241</strain>
    </source>
</reference>
<evidence type="ECO:0000259" key="6">
    <source>
        <dbReference type="Pfam" id="PF00296"/>
    </source>
</evidence>
<dbReference type="NCBIfam" id="TIGR03860">
    <property type="entry name" value="FMN_nitrolo"/>
    <property type="match status" value="1"/>
</dbReference>
<dbReference type="Pfam" id="PF00296">
    <property type="entry name" value="Bac_luciferase"/>
    <property type="match status" value="1"/>
</dbReference>
<protein>
    <submittedName>
        <fullName evidence="7">Luciferase-like domain-containing protein</fullName>
    </submittedName>
</protein>
<organism evidence="7 8">
    <name type="scientific">Thelonectria olida</name>
    <dbReference type="NCBI Taxonomy" id="1576542"/>
    <lineage>
        <taxon>Eukaryota</taxon>
        <taxon>Fungi</taxon>
        <taxon>Dikarya</taxon>
        <taxon>Ascomycota</taxon>
        <taxon>Pezizomycotina</taxon>
        <taxon>Sordariomycetes</taxon>
        <taxon>Hypocreomycetidae</taxon>
        <taxon>Hypocreales</taxon>
        <taxon>Nectriaceae</taxon>
        <taxon>Thelonectria</taxon>
    </lineage>
</organism>
<evidence type="ECO:0000256" key="1">
    <source>
        <dbReference type="ARBA" id="ARBA00022630"/>
    </source>
</evidence>
<dbReference type="GO" id="GO:0016705">
    <property type="term" value="F:oxidoreductase activity, acting on paired donors, with incorporation or reduction of molecular oxygen"/>
    <property type="evidence" value="ECO:0007669"/>
    <property type="project" value="InterPro"/>
</dbReference>
<gene>
    <name evidence="7" type="ORF">B0T10DRAFT_416199</name>
</gene>
<comment type="caution">
    <text evidence="7">The sequence shown here is derived from an EMBL/GenBank/DDBJ whole genome shotgun (WGS) entry which is preliminary data.</text>
</comment>
<dbReference type="EMBL" id="JAGPYM010000044">
    <property type="protein sequence ID" value="KAH6873810.1"/>
    <property type="molecule type" value="Genomic_DNA"/>
</dbReference>
<dbReference type="Gene3D" id="3.20.20.30">
    <property type="entry name" value="Luciferase-like domain"/>
    <property type="match status" value="1"/>
</dbReference>
<keyword evidence="4" id="KW-0503">Monooxygenase</keyword>
<dbReference type="GO" id="GO:0004497">
    <property type="term" value="F:monooxygenase activity"/>
    <property type="evidence" value="ECO:0007669"/>
    <property type="project" value="UniProtKB-KW"/>
</dbReference>
<proteinExistence type="inferred from homology"/>
<keyword evidence="3" id="KW-0560">Oxidoreductase</keyword>
<feature type="domain" description="Luciferase-like" evidence="6">
    <location>
        <begin position="27"/>
        <end position="381"/>
    </location>
</feature>
<dbReference type="InterPro" id="IPR016215">
    <property type="entry name" value="NTA_MOA"/>
</dbReference>
<accession>A0A9P8VSQ8</accession>
<evidence type="ECO:0000256" key="4">
    <source>
        <dbReference type="ARBA" id="ARBA00023033"/>
    </source>
</evidence>
<comment type="similarity">
    <text evidence="5">Belongs to the NtaA/SnaA/DszA monooxygenase family.</text>
</comment>
<evidence type="ECO:0000256" key="5">
    <source>
        <dbReference type="ARBA" id="ARBA00033748"/>
    </source>
</evidence>
<dbReference type="CDD" id="cd01095">
    <property type="entry name" value="Nitrilotriacetate_monoxgenase"/>
    <property type="match status" value="1"/>
</dbReference>
<name>A0A9P8VSQ8_9HYPO</name>
<dbReference type="OrthoDB" id="5561043at2759"/>
<evidence type="ECO:0000256" key="2">
    <source>
        <dbReference type="ARBA" id="ARBA00022643"/>
    </source>
</evidence>
<dbReference type="InterPro" id="IPR051260">
    <property type="entry name" value="Diverse_substr_monoxygenases"/>
</dbReference>
<keyword evidence="2" id="KW-0288">FMN</keyword>
<evidence type="ECO:0000313" key="7">
    <source>
        <dbReference type="EMBL" id="KAH6873810.1"/>
    </source>
</evidence>
<keyword evidence="8" id="KW-1185">Reference proteome</keyword>
<sequence>MANSKTLHLTAFMRPVSLHTGAWRYPGSYPDANFNLEHLKYFIKTLEDAKFDAFFMADHLAVLNMPTEALKRSHTVTSFEPFTLLSALSVVTSKIGLAATASTTYDEPFHIARRFASLDHLSNGRAAWNIVTTGNPESSKNFGKDEHLEHSERYKRAREFYDVVTGLWDSFADDAFIRDRESGIYFDPEKLHVLNHEGDSLKVRGPLNIARPVQGWPVIVQAGQSEPGKQLAAETAEAVFCSPRDIDAAKVLYKDIKDRAVAAGRSRDHLKILPAALIVVGDTVEEAQAKRLELDSLVHYDSAIASLSIALGTDASAFDPDGPLPTNIPETNASKTGRESVLKLAEKEGLTVRQLAQRYGGYSGLAFVGTPDTIADELETWLKEEASDGFTIAFPFLPQGLDDVAQRLVPELQRRGIFRKDYEGTTLREHLGLPRPKNRFFEQ</sequence>
<evidence type="ECO:0000256" key="3">
    <source>
        <dbReference type="ARBA" id="ARBA00023002"/>
    </source>
</evidence>
<dbReference type="SUPFAM" id="SSF51679">
    <property type="entry name" value="Bacterial luciferase-like"/>
    <property type="match status" value="1"/>
</dbReference>
<dbReference type="Proteomes" id="UP000777438">
    <property type="component" value="Unassembled WGS sequence"/>
</dbReference>